<evidence type="ECO:0000313" key="1">
    <source>
        <dbReference type="EMBL" id="QUT07964.1"/>
    </source>
</evidence>
<dbReference type="KEGG" id="spph:KFK14_11560"/>
<dbReference type="RefSeq" id="WP_212610912.1">
    <property type="nucleotide sequence ID" value="NZ_CP073910.1"/>
</dbReference>
<gene>
    <name evidence="1" type="ORF">KFK14_11560</name>
</gene>
<dbReference type="EMBL" id="CP073910">
    <property type="protein sequence ID" value="QUT07964.1"/>
    <property type="molecule type" value="Genomic_DNA"/>
</dbReference>
<keyword evidence="2" id="KW-1185">Reference proteome</keyword>
<name>A0A975KAS4_9SPHN</name>
<organism evidence="1 2">
    <name type="scientific">Sphingobium phenoxybenzoativorans</name>
    <dbReference type="NCBI Taxonomy" id="1592790"/>
    <lineage>
        <taxon>Bacteria</taxon>
        <taxon>Pseudomonadati</taxon>
        <taxon>Pseudomonadota</taxon>
        <taxon>Alphaproteobacteria</taxon>
        <taxon>Sphingomonadales</taxon>
        <taxon>Sphingomonadaceae</taxon>
        <taxon>Sphingobium</taxon>
    </lineage>
</organism>
<dbReference type="Proteomes" id="UP000681425">
    <property type="component" value="Chromosome"/>
</dbReference>
<evidence type="ECO:0000313" key="2">
    <source>
        <dbReference type="Proteomes" id="UP000681425"/>
    </source>
</evidence>
<dbReference type="AlphaFoldDB" id="A0A975KAS4"/>
<reference evidence="1" key="1">
    <citation type="submission" date="2021-04" db="EMBL/GenBank/DDBJ databases">
        <title>Isolation of p-tert-butylphenol degrading bacteria Sphingobium phenoxybenzoativorans Tas13 from active sludge.</title>
        <authorList>
            <person name="Li Y."/>
        </authorList>
    </citation>
    <scope>NUCLEOTIDE SEQUENCE</scope>
    <source>
        <strain evidence="1">Tas13</strain>
    </source>
</reference>
<sequence length="67" mass="7729">MTDVNAKQARRLRAAIREAKRFMQYAEEAADIFEGKRKSDIRIFPGAKRASMELTRALADVRRSPYV</sequence>
<accession>A0A975KAS4</accession>
<protein>
    <submittedName>
        <fullName evidence="1">Uncharacterized protein</fullName>
    </submittedName>
</protein>
<proteinExistence type="predicted"/>